<evidence type="ECO:0000256" key="6">
    <source>
        <dbReference type="ARBA" id="ARBA00022692"/>
    </source>
</evidence>
<dbReference type="PRINTS" id="PR00385">
    <property type="entry name" value="P450"/>
</dbReference>
<evidence type="ECO:0000256" key="4">
    <source>
        <dbReference type="ARBA" id="ARBA00010617"/>
    </source>
</evidence>
<gene>
    <name evidence="14" type="ORF">FIBSPDRAFT_935684</name>
</gene>
<dbReference type="OrthoDB" id="1470350at2759"/>
<keyword evidence="8" id="KW-1133">Transmembrane helix</keyword>
<comment type="similarity">
    <text evidence="4">Belongs to the cytochrome P450 family.</text>
</comment>
<dbReference type="InterPro" id="IPR001128">
    <property type="entry name" value="Cyt_P450"/>
</dbReference>
<evidence type="ECO:0000256" key="9">
    <source>
        <dbReference type="ARBA" id="ARBA00023002"/>
    </source>
</evidence>
<dbReference type="GO" id="GO:0005506">
    <property type="term" value="F:iron ion binding"/>
    <property type="evidence" value="ECO:0007669"/>
    <property type="project" value="InterPro"/>
</dbReference>
<keyword evidence="6" id="KW-0812">Transmembrane</keyword>
<sequence length="547" mass="59728">MILKLLLSALSTLVAFGVWKALAFAYRQLTTPLRQLPGPRSAHWFYGNFGQILAAENSVMHEQWFDEFGPTIKYDALLRAARLCTKDTRAVAHILNHSYTYQKPAQVKYTLGRMLGKGLLFVEEDQHKQQRKIMQPAFGPAQVRALTAIFTEKAVLLRDLWSAELAKSTDISTTPASGAGAGVRLDALAWLSKMTLDVIGEAGFNYRFNALKSEGNELNEAFKTMFGAAQALSPLPVLQAYIPLLRLIPSDRERRITVAQDTMGVIGRSLLADAKAHAASDSATSKSDEGGLGGRDLFSLLVKANTASGAGEDRLSDADVLSQVPTFLLAGHETTSTATTWALFALTQNPGAQAKLRAEVRALGTDTPDMDELNSLRYLDAVVRETMRLHAPVPSSVREATKDDVIPLSEPFVDRHGVTQHNIKIAKGDSIFLPLLAINRDPAIWGEDARTFRPERWAAIPEAAAKIPGVWGNSMSFLAGPRACIGYRFSIVEMKALLYTLVGAFEFELAVPVADIRSKQSLVSRPIVLSEPDAGAQMPLLVRAYRG</sequence>
<organism evidence="14 15">
    <name type="scientific">Athelia psychrophila</name>
    <dbReference type="NCBI Taxonomy" id="1759441"/>
    <lineage>
        <taxon>Eukaryota</taxon>
        <taxon>Fungi</taxon>
        <taxon>Dikarya</taxon>
        <taxon>Basidiomycota</taxon>
        <taxon>Agaricomycotina</taxon>
        <taxon>Agaricomycetes</taxon>
        <taxon>Agaricomycetidae</taxon>
        <taxon>Atheliales</taxon>
        <taxon>Atheliaceae</taxon>
        <taxon>Athelia</taxon>
    </lineage>
</organism>
<evidence type="ECO:0000256" key="1">
    <source>
        <dbReference type="ARBA" id="ARBA00001971"/>
    </source>
</evidence>
<dbReference type="Gene3D" id="1.10.630.10">
    <property type="entry name" value="Cytochrome P450"/>
    <property type="match status" value="1"/>
</dbReference>
<evidence type="ECO:0000256" key="5">
    <source>
        <dbReference type="ARBA" id="ARBA00022617"/>
    </source>
</evidence>
<protein>
    <submittedName>
        <fullName evidence="14">Cytochrome P450</fullName>
    </submittedName>
</protein>
<dbReference type="GO" id="GO:0020037">
    <property type="term" value="F:heme binding"/>
    <property type="evidence" value="ECO:0007669"/>
    <property type="project" value="InterPro"/>
</dbReference>
<keyword evidence="15" id="KW-1185">Reference proteome</keyword>
<dbReference type="InterPro" id="IPR002403">
    <property type="entry name" value="Cyt_P450_E_grp-IV"/>
</dbReference>
<dbReference type="InterPro" id="IPR050121">
    <property type="entry name" value="Cytochrome_P450_monoxygenase"/>
</dbReference>
<comment type="subcellular location">
    <subcellularLocation>
        <location evidence="2">Membrane</location>
    </subcellularLocation>
</comment>
<keyword evidence="9" id="KW-0560">Oxidoreductase</keyword>
<comment type="pathway">
    <text evidence="3">Secondary metabolite biosynthesis; terpenoid biosynthesis.</text>
</comment>
<name>A0A166DCV6_9AGAM</name>
<dbReference type="PANTHER" id="PTHR24305">
    <property type="entry name" value="CYTOCHROME P450"/>
    <property type="match status" value="1"/>
</dbReference>
<dbReference type="InterPro" id="IPR036396">
    <property type="entry name" value="Cyt_P450_sf"/>
</dbReference>
<keyword evidence="12" id="KW-0472">Membrane</keyword>
<evidence type="ECO:0000313" key="15">
    <source>
        <dbReference type="Proteomes" id="UP000076532"/>
    </source>
</evidence>
<accession>A0A166DCV6</accession>
<dbReference type="PANTHER" id="PTHR24305:SF166">
    <property type="entry name" value="CYTOCHROME P450 12A4, MITOCHONDRIAL-RELATED"/>
    <property type="match status" value="1"/>
</dbReference>
<dbReference type="Proteomes" id="UP000076532">
    <property type="component" value="Unassembled WGS sequence"/>
</dbReference>
<keyword evidence="5 13" id="KW-0349">Heme</keyword>
<reference evidence="14 15" key="1">
    <citation type="journal article" date="2016" name="Mol. Biol. Evol.">
        <title>Comparative Genomics of Early-Diverging Mushroom-Forming Fungi Provides Insights into the Origins of Lignocellulose Decay Capabilities.</title>
        <authorList>
            <person name="Nagy L.G."/>
            <person name="Riley R."/>
            <person name="Tritt A."/>
            <person name="Adam C."/>
            <person name="Daum C."/>
            <person name="Floudas D."/>
            <person name="Sun H."/>
            <person name="Yadav J.S."/>
            <person name="Pangilinan J."/>
            <person name="Larsson K.H."/>
            <person name="Matsuura K."/>
            <person name="Barry K."/>
            <person name="Labutti K."/>
            <person name="Kuo R."/>
            <person name="Ohm R.A."/>
            <person name="Bhattacharya S.S."/>
            <person name="Shirouzu T."/>
            <person name="Yoshinaga Y."/>
            <person name="Martin F.M."/>
            <person name="Grigoriev I.V."/>
            <person name="Hibbett D.S."/>
        </authorList>
    </citation>
    <scope>NUCLEOTIDE SEQUENCE [LARGE SCALE GENOMIC DNA]</scope>
    <source>
        <strain evidence="14 15">CBS 109695</strain>
    </source>
</reference>
<evidence type="ECO:0000256" key="13">
    <source>
        <dbReference type="PIRSR" id="PIRSR602403-1"/>
    </source>
</evidence>
<dbReference type="EMBL" id="KV417615">
    <property type="protein sequence ID" value="KZP14571.1"/>
    <property type="molecule type" value="Genomic_DNA"/>
</dbReference>
<evidence type="ECO:0000256" key="12">
    <source>
        <dbReference type="ARBA" id="ARBA00023136"/>
    </source>
</evidence>
<dbReference type="GO" id="GO:0004497">
    <property type="term" value="F:monooxygenase activity"/>
    <property type="evidence" value="ECO:0007669"/>
    <property type="project" value="UniProtKB-KW"/>
</dbReference>
<dbReference type="AlphaFoldDB" id="A0A166DCV6"/>
<keyword evidence="7 13" id="KW-0479">Metal-binding</keyword>
<evidence type="ECO:0000313" key="14">
    <source>
        <dbReference type="EMBL" id="KZP14571.1"/>
    </source>
</evidence>
<dbReference type="CDD" id="cd11069">
    <property type="entry name" value="CYP_FUM15-like"/>
    <property type="match status" value="1"/>
</dbReference>
<keyword evidence="11" id="KW-0503">Monooxygenase</keyword>
<evidence type="ECO:0000256" key="3">
    <source>
        <dbReference type="ARBA" id="ARBA00004721"/>
    </source>
</evidence>
<dbReference type="Pfam" id="PF00067">
    <property type="entry name" value="p450"/>
    <property type="match status" value="1"/>
</dbReference>
<evidence type="ECO:0000256" key="8">
    <source>
        <dbReference type="ARBA" id="ARBA00022989"/>
    </source>
</evidence>
<comment type="cofactor">
    <cofactor evidence="1 13">
        <name>heme</name>
        <dbReference type="ChEBI" id="CHEBI:30413"/>
    </cofactor>
</comment>
<dbReference type="GO" id="GO:0016705">
    <property type="term" value="F:oxidoreductase activity, acting on paired donors, with incorporation or reduction of molecular oxygen"/>
    <property type="evidence" value="ECO:0007669"/>
    <property type="project" value="InterPro"/>
</dbReference>
<keyword evidence="10 13" id="KW-0408">Iron</keyword>
<evidence type="ECO:0000256" key="7">
    <source>
        <dbReference type="ARBA" id="ARBA00022723"/>
    </source>
</evidence>
<proteinExistence type="inferred from homology"/>
<dbReference type="PRINTS" id="PR00465">
    <property type="entry name" value="EP450IV"/>
</dbReference>
<dbReference type="GO" id="GO:0016020">
    <property type="term" value="C:membrane"/>
    <property type="evidence" value="ECO:0007669"/>
    <property type="project" value="UniProtKB-SubCell"/>
</dbReference>
<feature type="binding site" description="axial binding residue" evidence="13">
    <location>
        <position position="484"/>
    </location>
    <ligand>
        <name>heme</name>
        <dbReference type="ChEBI" id="CHEBI:30413"/>
    </ligand>
    <ligandPart>
        <name>Fe</name>
        <dbReference type="ChEBI" id="CHEBI:18248"/>
    </ligandPart>
</feature>
<dbReference type="STRING" id="436010.A0A166DCV6"/>
<evidence type="ECO:0000256" key="2">
    <source>
        <dbReference type="ARBA" id="ARBA00004370"/>
    </source>
</evidence>
<evidence type="ECO:0000256" key="11">
    <source>
        <dbReference type="ARBA" id="ARBA00023033"/>
    </source>
</evidence>
<evidence type="ECO:0000256" key="10">
    <source>
        <dbReference type="ARBA" id="ARBA00023004"/>
    </source>
</evidence>
<dbReference type="SUPFAM" id="SSF48264">
    <property type="entry name" value="Cytochrome P450"/>
    <property type="match status" value="1"/>
</dbReference>